<evidence type="ECO:0000256" key="6">
    <source>
        <dbReference type="SAM" id="MobiDB-lite"/>
    </source>
</evidence>
<comment type="caution">
    <text evidence="7">The sequence shown here is derived from an EMBL/GenBank/DDBJ whole genome shotgun (WGS) entry which is preliminary data.</text>
</comment>
<dbReference type="InterPro" id="IPR051841">
    <property type="entry name" value="MT-Golgi_org_protein"/>
</dbReference>
<feature type="coiled-coil region" evidence="5">
    <location>
        <begin position="1547"/>
        <end position="1574"/>
    </location>
</feature>
<evidence type="ECO:0000313" key="8">
    <source>
        <dbReference type="Proteomes" id="UP000242188"/>
    </source>
</evidence>
<name>A0A210QA02_MIZYE</name>
<feature type="coiled-coil region" evidence="5">
    <location>
        <begin position="901"/>
        <end position="1240"/>
    </location>
</feature>
<reference evidence="7 8" key="1">
    <citation type="journal article" date="2017" name="Nat. Ecol. Evol.">
        <title>Scallop genome provides insights into evolution of bilaterian karyotype and development.</title>
        <authorList>
            <person name="Wang S."/>
            <person name="Zhang J."/>
            <person name="Jiao W."/>
            <person name="Li J."/>
            <person name="Xun X."/>
            <person name="Sun Y."/>
            <person name="Guo X."/>
            <person name="Huan P."/>
            <person name="Dong B."/>
            <person name="Zhang L."/>
            <person name="Hu X."/>
            <person name="Sun X."/>
            <person name="Wang J."/>
            <person name="Zhao C."/>
            <person name="Wang Y."/>
            <person name="Wang D."/>
            <person name="Huang X."/>
            <person name="Wang R."/>
            <person name="Lv J."/>
            <person name="Li Y."/>
            <person name="Zhang Z."/>
            <person name="Liu B."/>
            <person name="Lu W."/>
            <person name="Hui Y."/>
            <person name="Liang J."/>
            <person name="Zhou Z."/>
            <person name="Hou R."/>
            <person name="Li X."/>
            <person name="Liu Y."/>
            <person name="Li H."/>
            <person name="Ning X."/>
            <person name="Lin Y."/>
            <person name="Zhao L."/>
            <person name="Xing Q."/>
            <person name="Dou J."/>
            <person name="Li Y."/>
            <person name="Mao J."/>
            <person name="Guo H."/>
            <person name="Dou H."/>
            <person name="Li T."/>
            <person name="Mu C."/>
            <person name="Jiang W."/>
            <person name="Fu Q."/>
            <person name="Fu X."/>
            <person name="Miao Y."/>
            <person name="Liu J."/>
            <person name="Yu Q."/>
            <person name="Li R."/>
            <person name="Liao H."/>
            <person name="Li X."/>
            <person name="Kong Y."/>
            <person name="Jiang Z."/>
            <person name="Chourrout D."/>
            <person name="Li R."/>
            <person name="Bao Z."/>
        </authorList>
    </citation>
    <scope>NUCLEOTIDE SEQUENCE [LARGE SCALE GENOMIC DNA]</scope>
    <source>
        <strain evidence="7 8">PY_sf001</strain>
    </source>
</reference>
<keyword evidence="2" id="KW-0963">Cytoplasm</keyword>
<proteinExistence type="predicted"/>
<dbReference type="GO" id="GO:0005737">
    <property type="term" value="C:cytoplasm"/>
    <property type="evidence" value="ECO:0007669"/>
    <property type="project" value="UniProtKB-SubCell"/>
</dbReference>
<keyword evidence="4 5" id="KW-0175">Coiled coil</keyword>
<feature type="coiled-coil region" evidence="5">
    <location>
        <begin position="1431"/>
        <end position="1472"/>
    </location>
</feature>
<evidence type="ECO:0000256" key="3">
    <source>
        <dbReference type="ARBA" id="ARBA00022553"/>
    </source>
</evidence>
<keyword evidence="3" id="KW-0597">Phosphoprotein</keyword>
<sequence length="1622" mass="182820">MEPKFDLNLQQVTFDEGDLSLSNELDSFSNIVHYDSHFSVGGTACISTSARGYTQSNTNKGDRQDNFGSVSRAVAQPSRVKSSQVYCESVCSSHVNQDVHVLINPDDSYITRRSFSKVIPTDIRTLFQVSANTTSIRKKKITKLRKPFIMTDPAAVVTDPTLPIGDSTQAFESVAEALHLQWSVIGDKKLTPASPEVVAQIVAEAEKKLKAQSQGNEDEAAAVFQASMSVSRPVTTPAASLSYQSNISANCTQSPQSAMATNIPNDSLVSQYTSPKEVTSTGETTPNSLMAGSTPSQTSPVGDGICKEETLSVGKTPTRLDVSSSHSMELIQIPAGSITTVTEKMSWFGGGGLAPLSAPIKEKPFPGGRDIYPSGGEDSESEVGSGVGDSVSSATSELDNVIQNDMDSFLKSLPPLKQVDLSMFASKSHVVRSYSPPVKETSFRPLQSTTAASLTFLTSETDGSSLSHHQLSSNEVHPTSPFSDSGLETTPIEFQPSKLLSSTPSKPSLVIPQTGPLFKQLHKMLPKRPKATTEIKSDDQQLDLVLREKAKLEGQLEMLSEEANLTRQERAELQAKLTSLKLQLESNCQSASDAQCKALRTEIEKIQRSKHLLEQSLGSAHKFLEEKNSEFVIQQEELRLSQEINDKLQIRMKEVRDDLRAKEMTIQALKNKIAELYVEVQTALQAKMESENDSRTSRNDLVALINTKDWYQQQLKAAQVARTTLQHELTTLQAQVTSQSSIIERLRTENTKLRQQTKDIQQKALKDKEMLAKHLEHIESDMMHREAAFQEIQRERVLMEDTFDTKLQSVEQERSRAQTLMNMTSELEKYLDKAQCDLKKKQSQILTLESEQIDLMKKLALSQECVIERDLAVEEMQQKLIEVESSLKGFKLSLSERESEIWKLKEEKAAVEISLQAAREEKQSVDNALTCLKDNMGKVEKNFRHMKQELGNRTSEYNEQEKEATALQEELNIIRENLEKEQKSNHAVDREKKEHQQVVDEMRTHKVHLEEEVKFLHTELEALKGSGVEKEKMVECLEAELFRSKQKLSQIEQKLREDKPSPALEELQNENADLKSMLKKSDKQHQKDLTKQKAKVAKLNVDLKSLQSELAQRQSVFESNIELLTGKLREMSMEKEQMETELSMAHRKYDLSMLQQQDQLKTELQCIAAELQNTKLQKQALENDLAELQRVKESEVQEYSQQLSALEAEITYVQEFQVDRECLERNNQNMSLDLEKEKGRVAGLMLTNTALKEHISQLEDALAGRESALIDLQALTRGEVKDREIRAAEHGRLVQELEKKLMQEKESQRELRKQIGTKISENKKLKRHLDSVKVDRDSILQDFDHRSNELKNLCSELDNSKQLQDVQNSQIGTLTAENKSLAHQLERVKQELTDNLTREPIIQEQMSSLQWQLEQKCHEVEALMGQRSFSERRQSMEIDDLQKTVQNQQAELENLREELAVVRQERSVSQTEMSQLRATLKASIQHHKLTQKLNENTAEDYGGGLRDTGTQVESQDLPLIPPLPFDLDIVEKLLQDSTVKALESKPLDNLQTCLSSLRSEITGLQKQMDDHINTIETSTQSWSSVEDQVKELQRIVKTINDTNMMTNSQGMNSLAGAGVIEI</sequence>
<dbReference type="PANTHER" id="PTHR18902:SF31">
    <property type="entry name" value="PERICENTRIN_AKAP-450 CENTROSOMAL TARGETING DOMAIN-CONTAINING PROTEIN"/>
    <property type="match status" value="1"/>
</dbReference>
<dbReference type="EMBL" id="NEDP02004433">
    <property type="protein sequence ID" value="OWF45581.1"/>
    <property type="molecule type" value="Genomic_DNA"/>
</dbReference>
<feature type="region of interest" description="Disordered" evidence="6">
    <location>
        <begin position="273"/>
        <end position="312"/>
    </location>
</feature>
<dbReference type="STRING" id="6573.A0A210QA02"/>
<evidence type="ECO:0000256" key="2">
    <source>
        <dbReference type="ARBA" id="ARBA00022490"/>
    </source>
</evidence>
<accession>A0A210QA02</accession>
<feature type="compositionally biased region" description="Low complexity" evidence="6">
    <location>
        <begin position="382"/>
        <end position="392"/>
    </location>
</feature>
<feature type="coiled-coil region" evidence="5">
    <location>
        <begin position="645"/>
        <end position="686"/>
    </location>
</feature>
<evidence type="ECO:0000313" key="7">
    <source>
        <dbReference type="EMBL" id="OWF45581.1"/>
    </source>
</evidence>
<keyword evidence="8" id="KW-1185">Reference proteome</keyword>
<protein>
    <submittedName>
        <fullName evidence="7">Golgin subfamily A member 3</fullName>
    </submittedName>
</protein>
<comment type="subcellular location">
    <subcellularLocation>
        <location evidence="1">Cytoplasm</location>
    </subcellularLocation>
</comment>
<feature type="region of interest" description="Disordered" evidence="6">
    <location>
        <begin position="1491"/>
        <end position="1510"/>
    </location>
</feature>
<feature type="coiled-coil region" evidence="5">
    <location>
        <begin position="542"/>
        <end position="616"/>
    </location>
</feature>
<feature type="compositionally biased region" description="Polar residues" evidence="6">
    <location>
        <begin position="273"/>
        <end position="300"/>
    </location>
</feature>
<evidence type="ECO:0000256" key="1">
    <source>
        <dbReference type="ARBA" id="ARBA00004496"/>
    </source>
</evidence>
<evidence type="ECO:0000256" key="4">
    <source>
        <dbReference type="ARBA" id="ARBA00023054"/>
    </source>
</evidence>
<dbReference type="PANTHER" id="PTHR18902">
    <property type="entry name" value="NUCLEAR MITOTIC APPARATUS PROTEIN 1-RELATED"/>
    <property type="match status" value="1"/>
</dbReference>
<feature type="region of interest" description="Disordered" evidence="6">
    <location>
        <begin position="373"/>
        <end position="392"/>
    </location>
</feature>
<dbReference type="Proteomes" id="UP000242188">
    <property type="component" value="Unassembled WGS sequence"/>
</dbReference>
<dbReference type="OrthoDB" id="2286360at2759"/>
<feature type="coiled-coil region" evidence="5">
    <location>
        <begin position="1287"/>
        <end position="1314"/>
    </location>
</feature>
<organism evidence="7 8">
    <name type="scientific">Mizuhopecten yessoensis</name>
    <name type="common">Japanese scallop</name>
    <name type="synonym">Patinopecten yessoensis</name>
    <dbReference type="NCBI Taxonomy" id="6573"/>
    <lineage>
        <taxon>Eukaryota</taxon>
        <taxon>Metazoa</taxon>
        <taxon>Spiralia</taxon>
        <taxon>Lophotrochozoa</taxon>
        <taxon>Mollusca</taxon>
        <taxon>Bivalvia</taxon>
        <taxon>Autobranchia</taxon>
        <taxon>Pteriomorphia</taxon>
        <taxon>Pectinida</taxon>
        <taxon>Pectinoidea</taxon>
        <taxon>Pectinidae</taxon>
        <taxon>Mizuhopecten</taxon>
    </lineage>
</organism>
<gene>
    <name evidence="7" type="ORF">KP79_PYT01551</name>
</gene>
<feature type="coiled-coil region" evidence="5">
    <location>
        <begin position="715"/>
        <end position="763"/>
    </location>
</feature>
<evidence type="ECO:0000256" key="5">
    <source>
        <dbReference type="SAM" id="Coils"/>
    </source>
</evidence>